<comment type="similarity">
    <text evidence="3">Belongs to the trans-sulfuration enzymes family.</text>
</comment>
<accession>A0A4U9THG0</accession>
<protein>
    <submittedName>
        <fullName evidence="4">Cystathionine gamma-synthase</fullName>
        <ecNumber evidence="4">2.5.1.48</ecNumber>
    </submittedName>
</protein>
<evidence type="ECO:0000256" key="2">
    <source>
        <dbReference type="ARBA" id="ARBA00022898"/>
    </source>
</evidence>
<dbReference type="InterPro" id="IPR015424">
    <property type="entry name" value="PyrdxlP-dep_Trfase"/>
</dbReference>
<dbReference type="InterPro" id="IPR000277">
    <property type="entry name" value="Cys/Met-Metab_PyrdxlP-dep_enz"/>
</dbReference>
<comment type="cofactor">
    <cofactor evidence="1 3">
        <name>pyridoxal 5'-phosphate</name>
        <dbReference type="ChEBI" id="CHEBI:597326"/>
    </cofactor>
</comment>
<evidence type="ECO:0000313" key="4">
    <source>
        <dbReference type="EMBL" id="VTR18633.1"/>
    </source>
</evidence>
<dbReference type="Pfam" id="PF01053">
    <property type="entry name" value="Cys_Met_Meta_PP"/>
    <property type="match status" value="1"/>
</dbReference>
<gene>
    <name evidence="4" type="primary">metB_1</name>
    <name evidence="4" type="ORF">NCTC12965_00592</name>
</gene>
<dbReference type="PANTHER" id="PTHR11808">
    <property type="entry name" value="TRANS-SULFURATION ENZYME FAMILY MEMBER"/>
    <property type="match status" value="1"/>
</dbReference>
<keyword evidence="2 3" id="KW-0663">Pyridoxal phosphate</keyword>
<dbReference type="Gene3D" id="3.90.1150.10">
    <property type="entry name" value="Aspartate Aminotransferase, domain 1"/>
    <property type="match status" value="1"/>
</dbReference>
<dbReference type="GO" id="GO:0003962">
    <property type="term" value="F:cystathionine gamma-synthase activity"/>
    <property type="evidence" value="ECO:0007669"/>
    <property type="project" value="UniProtKB-EC"/>
</dbReference>
<organism evidence="4">
    <name type="scientific">Serratia fonticola</name>
    <dbReference type="NCBI Taxonomy" id="47917"/>
    <lineage>
        <taxon>Bacteria</taxon>
        <taxon>Pseudomonadati</taxon>
        <taxon>Pseudomonadota</taxon>
        <taxon>Gammaproteobacteria</taxon>
        <taxon>Enterobacterales</taxon>
        <taxon>Yersiniaceae</taxon>
        <taxon>Serratia</taxon>
    </lineage>
</organism>
<dbReference type="GO" id="GO:0005737">
    <property type="term" value="C:cytoplasm"/>
    <property type="evidence" value="ECO:0007669"/>
    <property type="project" value="TreeGrafter"/>
</dbReference>
<dbReference type="InterPro" id="IPR015422">
    <property type="entry name" value="PyrdxlP-dep_Trfase_small"/>
</dbReference>
<dbReference type="AlphaFoldDB" id="A0A4U9THG0"/>
<dbReference type="EC" id="2.5.1.48" evidence="4"/>
<sequence>MGQQYWRHRAAFDSYLLLRGMRTLSPRIKAAQHNARRLSAIYSSNPWSKSCIILPCQKTLAMRLRAVSNVGSVAMLSFELDGDEALLRRFLSALELFTLAESLGGVESLISHAATMTHAGMAPEARAAAGFPKACCVFPWGLKTAKI</sequence>
<dbReference type="EMBL" id="CABEEZ010000019">
    <property type="protein sequence ID" value="VTR18633.1"/>
    <property type="molecule type" value="Genomic_DNA"/>
</dbReference>
<name>A0A4U9THG0_SERFO</name>
<evidence type="ECO:0000256" key="3">
    <source>
        <dbReference type="RuleBase" id="RU362118"/>
    </source>
</evidence>
<evidence type="ECO:0000256" key="1">
    <source>
        <dbReference type="ARBA" id="ARBA00001933"/>
    </source>
</evidence>
<dbReference type="GO" id="GO:0019346">
    <property type="term" value="P:transsulfuration"/>
    <property type="evidence" value="ECO:0007669"/>
    <property type="project" value="InterPro"/>
</dbReference>
<proteinExistence type="inferred from homology"/>
<dbReference type="GO" id="GO:0019343">
    <property type="term" value="P:cysteine biosynthetic process via cystathionine"/>
    <property type="evidence" value="ECO:0007669"/>
    <property type="project" value="TreeGrafter"/>
</dbReference>
<reference evidence="4" key="1">
    <citation type="submission" date="2019-05" db="EMBL/GenBank/DDBJ databases">
        <authorList>
            <consortium name="Pathogen Informatics"/>
        </authorList>
    </citation>
    <scope>NUCLEOTIDE SEQUENCE [LARGE SCALE GENOMIC DNA]</scope>
    <source>
        <strain evidence="4">NCTC12965</strain>
    </source>
</reference>
<dbReference type="SUPFAM" id="SSF53383">
    <property type="entry name" value="PLP-dependent transferases"/>
    <property type="match status" value="1"/>
</dbReference>
<dbReference type="GO" id="GO:0030170">
    <property type="term" value="F:pyridoxal phosphate binding"/>
    <property type="evidence" value="ECO:0007669"/>
    <property type="project" value="InterPro"/>
</dbReference>
<dbReference type="PANTHER" id="PTHR11808:SF75">
    <property type="entry name" value="CYSTATHIONINE GAMMA-SYNTHASE"/>
    <property type="match status" value="1"/>
</dbReference>
<dbReference type="GO" id="GO:0004123">
    <property type="term" value="F:cystathionine gamma-lyase activity"/>
    <property type="evidence" value="ECO:0007669"/>
    <property type="project" value="TreeGrafter"/>
</dbReference>
<keyword evidence="4" id="KW-0808">Transferase</keyword>